<accession>A0A6J7FUS0</accession>
<evidence type="ECO:0000313" key="2">
    <source>
        <dbReference type="EMBL" id="CAB4897674.1"/>
    </source>
</evidence>
<protein>
    <submittedName>
        <fullName evidence="2">Unannotated protein</fullName>
    </submittedName>
</protein>
<gene>
    <name evidence="2" type="ORF">UFOPK3609_00109</name>
</gene>
<feature type="region of interest" description="Disordered" evidence="1">
    <location>
        <begin position="51"/>
        <end position="92"/>
    </location>
</feature>
<reference evidence="2" key="1">
    <citation type="submission" date="2020-05" db="EMBL/GenBank/DDBJ databases">
        <authorList>
            <person name="Chiriac C."/>
            <person name="Salcher M."/>
            <person name="Ghai R."/>
            <person name="Kavagutti S V."/>
        </authorList>
    </citation>
    <scope>NUCLEOTIDE SEQUENCE</scope>
</reference>
<feature type="compositionally biased region" description="Basic and acidic residues" evidence="1">
    <location>
        <begin position="65"/>
        <end position="88"/>
    </location>
</feature>
<dbReference type="EMBL" id="CAFBMQ010000002">
    <property type="protein sequence ID" value="CAB4897674.1"/>
    <property type="molecule type" value="Genomic_DNA"/>
</dbReference>
<feature type="region of interest" description="Disordered" evidence="1">
    <location>
        <begin position="1"/>
        <end position="27"/>
    </location>
</feature>
<feature type="compositionally biased region" description="Basic and acidic residues" evidence="1">
    <location>
        <begin position="347"/>
        <end position="356"/>
    </location>
</feature>
<proteinExistence type="predicted"/>
<evidence type="ECO:0000256" key="1">
    <source>
        <dbReference type="SAM" id="MobiDB-lite"/>
    </source>
</evidence>
<feature type="region of interest" description="Disordered" evidence="1">
    <location>
        <begin position="330"/>
        <end position="379"/>
    </location>
</feature>
<name>A0A6J7FUS0_9ZZZZ</name>
<organism evidence="2">
    <name type="scientific">freshwater metagenome</name>
    <dbReference type="NCBI Taxonomy" id="449393"/>
    <lineage>
        <taxon>unclassified sequences</taxon>
        <taxon>metagenomes</taxon>
        <taxon>ecological metagenomes</taxon>
    </lineage>
</organism>
<feature type="compositionally biased region" description="Low complexity" evidence="1">
    <location>
        <begin position="364"/>
        <end position="379"/>
    </location>
</feature>
<dbReference type="AlphaFoldDB" id="A0A6J7FUS0"/>
<sequence length="379" mass="38292">MRDDRGHVGGAGDRAQGVLQRPHPGVSRALEEVAADLHLDRAQAADALHADADPPACGLHQRSLSRADRLDRRAVVDDRPGPQHRRGDGLAAPGVGARVDVLLAVAAPLQQAWLAIAGAAAGGTLERLTAGHDLRAARAPAGWREVEVRRRDPPPRADHVHAIPRLGHEAMRAVEVDLARVVAEVLQAALPGLEGGAAGAGALGARGSDGSVLVTPQFHLDHVLYDQAIVPMVGSPADDVVHGGAGADGGVVAAAGSAVGLCGAAGGEPGAVGATEAGGVDVLDQRDLVVGVGEVRLVGLDGEVPVVQGVLHAEARDVVEAQRGAAAAAEEVRPGDLAADGALQQRGDGRTERPRVLGDQGQLGAHARSARVRAVGAGG</sequence>